<feature type="transmembrane region" description="Helical" evidence="3">
    <location>
        <begin position="169"/>
        <end position="190"/>
    </location>
</feature>
<dbReference type="InterPro" id="IPR000045">
    <property type="entry name" value="Prepilin_IV_endopep_pep"/>
</dbReference>
<sequence>MTLTTPQTIQPTSHRTPYPLAGKPTPGHSGTRVRASATAGHPGGSAPLRTVARLPIPVYAASSYAIPLALGTALALAGVLLFPDSLTTIGIGALGGLLAGAGARFLLKRLARGATAPPGSCELPTAALWAYAAARWQAGAVPAWWLPTLALLTWFAVTLAVVDLRHRRLPDALTVPAIPIALAVLGVAAITGPGAALVHAALIGSLVFGSFHAIVHLCRPTALGQGDVKLAPSLGAVLGALGPEALILAPLLASATTLLLHVSCRRPQWRTGIPHGPGLLAATCLLAMFPANF</sequence>
<feature type="transmembrane region" description="Helical" evidence="3">
    <location>
        <begin position="230"/>
        <end position="253"/>
    </location>
</feature>
<dbReference type="Gene3D" id="1.20.120.1220">
    <property type="match status" value="1"/>
</dbReference>
<evidence type="ECO:0000256" key="2">
    <source>
        <dbReference type="SAM" id="MobiDB-lite"/>
    </source>
</evidence>
<feature type="region of interest" description="Disordered" evidence="2">
    <location>
        <begin position="1"/>
        <end position="44"/>
    </location>
</feature>
<feature type="domain" description="Prepilin type IV endopeptidase peptidase" evidence="4">
    <location>
        <begin position="151"/>
        <end position="259"/>
    </location>
</feature>
<reference evidence="6" key="1">
    <citation type="submission" date="2016-10" db="EMBL/GenBank/DDBJ databases">
        <authorList>
            <person name="Varghese N."/>
            <person name="Submissions S."/>
        </authorList>
    </citation>
    <scope>NUCLEOTIDE SEQUENCE [LARGE SCALE GENOMIC DNA]</scope>
    <source>
        <strain evidence="6">IBRC-M 10403</strain>
    </source>
</reference>
<keyword evidence="3" id="KW-0812">Transmembrane</keyword>
<dbReference type="GO" id="GO:0006465">
    <property type="term" value="P:signal peptide processing"/>
    <property type="evidence" value="ECO:0007669"/>
    <property type="project" value="TreeGrafter"/>
</dbReference>
<gene>
    <name evidence="5" type="ORF">SAMN05216174_103369</name>
</gene>
<accession>A0A1G6NI41</accession>
<evidence type="ECO:0000256" key="3">
    <source>
        <dbReference type="SAM" id="Phobius"/>
    </source>
</evidence>
<dbReference type="OrthoDB" id="5197713at2"/>
<evidence type="ECO:0000313" key="6">
    <source>
        <dbReference type="Proteomes" id="UP000199501"/>
    </source>
</evidence>
<keyword evidence="6" id="KW-1185">Reference proteome</keyword>
<organism evidence="5 6">
    <name type="scientific">Actinokineospora iranica</name>
    <dbReference type="NCBI Taxonomy" id="1271860"/>
    <lineage>
        <taxon>Bacteria</taxon>
        <taxon>Bacillati</taxon>
        <taxon>Actinomycetota</taxon>
        <taxon>Actinomycetes</taxon>
        <taxon>Pseudonocardiales</taxon>
        <taxon>Pseudonocardiaceae</taxon>
        <taxon>Actinokineospora</taxon>
    </lineage>
</organism>
<feature type="transmembrane region" description="Helical" evidence="3">
    <location>
        <begin position="196"/>
        <end position="218"/>
    </location>
</feature>
<dbReference type="PANTHER" id="PTHR30487">
    <property type="entry name" value="TYPE 4 PREPILIN-LIKE PROTEINS LEADER PEPTIDE-PROCESSING ENZYME"/>
    <property type="match status" value="1"/>
</dbReference>
<dbReference type="Proteomes" id="UP000199501">
    <property type="component" value="Unassembled WGS sequence"/>
</dbReference>
<dbReference type="PANTHER" id="PTHR30487:SF0">
    <property type="entry name" value="PREPILIN LEADER PEPTIDASE_N-METHYLTRANSFERASE-RELATED"/>
    <property type="match status" value="1"/>
</dbReference>
<evidence type="ECO:0000256" key="1">
    <source>
        <dbReference type="ARBA" id="ARBA00005801"/>
    </source>
</evidence>
<dbReference type="EMBL" id="FMZZ01000003">
    <property type="protein sequence ID" value="SDC67301.1"/>
    <property type="molecule type" value="Genomic_DNA"/>
</dbReference>
<keyword evidence="3" id="KW-0472">Membrane</keyword>
<dbReference type="GO" id="GO:0005886">
    <property type="term" value="C:plasma membrane"/>
    <property type="evidence" value="ECO:0007669"/>
    <property type="project" value="TreeGrafter"/>
</dbReference>
<feature type="transmembrane region" description="Helical" evidence="3">
    <location>
        <begin position="88"/>
        <end position="107"/>
    </location>
</feature>
<evidence type="ECO:0000313" key="5">
    <source>
        <dbReference type="EMBL" id="SDC67301.1"/>
    </source>
</evidence>
<feature type="transmembrane region" description="Helical" evidence="3">
    <location>
        <begin position="58"/>
        <end position="82"/>
    </location>
</feature>
<proteinExistence type="inferred from homology"/>
<dbReference type="Pfam" id="PF01478">
    <property type="entry name" value="Peptidase_A24"/>
    <property type="match status" value="1"/>
</dbReference>
<keyword evidence="3" id="KW-1133">Transmembrane helix</keyword>
<name>A0A1G6NI41_9PSEU</name>
<feature type="compositionally biased region" description="Polar residues" evidence="2">
    <location>
        <begin position="1"/>
        <end position="15"/>
    </location>
</feature>
<dbReference type="STRING" id="1271860.SAMN05216174_103369"/>
<feature type="transmembrane region" description="Helical" evidence="3">
    <location>
        <begin position="144"/>
        <end position="162"/>
    </location>
</feature>
<dbReference type="GO" id="GO:0004190">
    <property type="term" value="F:aspartic-type endopeptidase activity"/>
    <property type="evidence" value="ECO:0007669"/>
    <property type="project" value="InterPro"/>
</dbReference>
<dbReference type="AlphaFoldDB" id="A0A1G6NI41"/>
<protein>
    <submittedName>
        <fullName evidence="5">Type IV leader peptidase family protein</fullName>
    </submittedName>
</protein>
<dbReference type="InterPro" id="IPR050882">
    <property type="entry name" value="Prepilin_peptidase/N-MTase"/>
</dbReference>
<evidence type="ECO:0000259" key="4">
    <source>
        <dbReference type="Pfam" id="PF01478"/>
    </source>
</evidence>
<feature type="transmembrane region" description="Helical" evidence="3">
    <location>
        <begin position="273"/>
        <end position="291"/>
    </location>
</feature>
<comment type="similarity">
    <text evidence="1">Belongs to the peptidase A24 family.</text>
</comment>